<feature type="transmembrane region" description="Helical" evidence="7">
    <location>
        <begin position="42"/>
        <end position="68"/>
    </location>
</feature>
<accession>A0ABS6ULW3</accession>
<proteinExistence type="inferred from homology"/>
<dbReference type="InterPro" id="IPR032818">
    <property type="entry name" value="DedA-like"/>
</dbReference>
<evidence type="ECO:0000313" key="10">
    <source>
        <dbReference type="Proteomes" id="UP000694287"/>
    </source>
</evidence>
<comment type="subcellular location">
    <subcellularLocation>
        <location evidence="1 7">Cell membrane</location>
        <topology evidence="1 7">Multi-pass membrane protein</topology>
    </subcellularLocation>
</comment>
<feature type="transmembrane region" description="Helical" evidence="7">
    <location>
        <begin position="173"/>
        <end position="193"/>
    </location>
</feature>
<evidence type="ECO:0000256" key="6">
    <source>
        <dbReference type="ARBA" id="ARBA00023136"/>
    </source>
</evidence>
<gene>
    <name evidence="9" type="ORF">I4I81_02805</name>
</gene>
<evidence type="ECO:0000256" key="3">
    <source>
        <dbReference type="ARBA" id="ARBA00022475"/>
    </source>
</evidence>
<evidence type="ECO:0000256" key="4">
    <source>
        <dbReference type="ARBA" id="ARBA00022692"/>
    </source>
</evidence>
<feature type="transmembrane region" description="Helical" evidence="7">
    <location>
        <begin position="140"/>
        <end position="161"/>
    </location>
</feature>
<sequence length="221" mass="23101">MDITTYVQGLTGPAVYAAIGGFAFAESAAFLGLLVPGETAMLLGGALAGLGQVSLPVMILAAITGAVLGDLAGYGVGWRFGPALRHSRMGRRVGDPAWTRAEDLVRRRGPLAVFLGRWVGMLRALVPAAAGVTRMPLGRFLTWNVLGGASWATTVLVLGYLAGSSWSTAQGWLGTWAVVTGTFTTLTVVAVVLRVRRRRTRGPDPLDVTGQPRLVTSGVVS</sequence>
<evidence type="ECO:0000256" key="1">
    <source>
        <dbReference type="ARBA" id="ARBA00004651"/>
    </source>
</evidence>
<dbReference type="PANTHER" id="PTHR30353:SF15">
    <property type="entry name" value="INNER MEMBRANE PROTEIN YABI"/>
    <property type="match status" value="1"/>
</dbReference>
<keyword evidence="10" id="KW-1185">Reference proteome</keyword>
<dbReference type="Proteomes" id="UP000694287">
    <property type="component" value="Unassembled WGS sequence"/>
</dbReference>
<dbReference type="RefSeq" id="WP_218603480.1">
    <property type="nucleotide sequence ID" value="NZ_JADQDJ010000132.1"/>
</dbReference>
<keyword evidence="3 7" id="KW-1003">Cell membrane</keyword>
<evidence type="ECO:0000313" key="9">
    <source>
        <dbReference type="EMBL" id="MBW0133187.1"/>
    </source>
</evidence>
<dbReference type="Pfam" id="PF09335">
    <property type="entry name" value="VTT_dom"/>
    <property type="match status" value="1"/>
</dbReference>
<keyword evidence="6 7" id="KW-0472">Membrane</keyword>
<feature type="transmembrane region" description="Helical" evidence="7">
    <location>
        <begin position="14"/>
        <end position="35"/>
    </location>
</feature>
<name>A0ABS6ULW3_9PSEU</name>
<keyword evidence="5 7" id="KW-1133">Transmembrane helix</keyword>
<evidence type="ECO:0000259" key="8">
    <source>
        <dbReference type="Pfam" id="PF09335"/>
    </source>
</evidence>
<comment type="caution">
    <text evidence="9">The sequence shown here is derived from an EMBL/GenBank/DDBJ whole genome shotgun (WGS) entry which is preliminary data.</text>
</comment>
<organism evidence="9 10">
    <name type="scientific">Pseudonocardia abyssalis</name>
    <dbReference type="NCBI Taxonomy" id="2792008"/>
    <lineage>
        <taxon>Bacteria</taxon>
        <taxon>Bacillati</taxon>
        <taxon>Actinomycetota</taxon>
        <taxon>Actinomycetes</taxon>
        <taxon>Pseudonocardiales</taxon>
        <taxon>Pseudonocardiaceae</taxon>
        <taxon>Pseudonocardia</taxon>
    </lineage>
</organism>
<feature type="domain" description="VTT" evidence="8">
    <location>
        <begin position="35"/>
        <end position="160"/>
    </location>
</feature>
<comment type="similarity">
    <text evidence="2 7">Belongs to the DedA family.</text>
</comment>
<protein>
    <submittedName>
        <fullName evidence="9">DedA family protein</fullName>
    </submittedName>
</protein>
<evidence type="ECO:0000256" key="2">
    <source>
        <dbReference type="ARBA" id="ARBA00010792"/>
    </source>
</evidence>
<evidence type="ECO:0000256" key="7">
    <source>
        <dbReference type="RuleBase" id="RU367016"/>
    </source>
</evidence>
<dbReference type="InterPro" id="IPR032816">
    <property type="entry name" value="VTT_dom"/>
</dbReference>
<keyword evidence="4 7" id="KW-0812">Transmembrane</keyword>
<evidence type="ECO:0000256" key="5">
    <source>
        <dbReference type="ARBA" id="ARBA00022989"/>
    </source>
</evidence>
<dbReference type="PANTHER" id="PTHR30353">
    <property type="entry name" value="INNER MEMBRANE PROTEIN DEDA-RELATED"/>
    <property type="match status" value="1"/>
</dbReference>
<reference evidence="9 10" key="1">
    <citation type="submission" date="2020-11" db="EMBL/GenBank/DDBJ databases">
        <title>Pseudonocardia abyssalis sp. nov. and Pseudonocardia oceani sp. nov., description and phylogenomic analysis of two novel actinomycetes isolated from the deep Southern Ocean.</title>
        <authorList>
            <person name="Parra J."/>
        </authorList>
    </citation>
    <scope>NUCLEOTIDE SEQUENCE [LARGE SCALE GENOMIC DNA]</scope>
    <source>
        <strain evidence="9 10">KRD-168</strain>
    </source>
</reference>
<dbReference type="EMBL" id="JADQDK010000001">
    <property type="protein sequence ID" value="MBW0133187.1"/>
    <property type="molecule type" value="Genomic_DNA"/>
</dbReference>